<protein>
    <submittedName>
        <fullName evidence="6">Acyl-CoA-binding domain-containing protein 3</fullName>
    </submittedName>
</protein>
<feature type="chain" id="PRO_5025559354" evidence="4">
    <location>
        <begin position="31"/>
        <end position="297"/>
    </location>
</feature>
<feature type="region of interest" description="Disordered" evidence="3">
    <location>
        <begin position="274"/>
        <end position="297"/>
    </location>
</feature>
<evidence type="ECO:0000256" key="1">
    <source>
        <dbReference type="ARBA" id="ARBA00005567"/>
    </source>
</evidence>
<dbReference type="Gene3D" id="1.20.80.10">
    <property type="match status" value="1"/>
</dbReference>
<dbReference type="EMBL" id="RXIC02000026">
    <property type="protein sequence ID" value="KAB1202565.1"/>
    <property type="molecule type" value="Genomic_DNA"/>
</dbReference>
<dbReference type="PANTHER" id="PTHR23310:SF122">
    <property type="entry name" value="ACYL-COA-BINDING DOMAIN-CONTAINING PROTEIN 3"/>
    <property type="match status" value="1"/>
</dbReference>
<reference evidence="6 7" key="1">
    <citation type="journal article" date="2019" name="Plant Biotechnol. J.">
        <title>The red bayberry genome and genetic basis of sex determination.</title>
        <authorList>
            <person name="Jia H.M."/>
            <person name="Jia H.J."/>
            <person name="Cai Q.L."/>
            <person name="Wang Y."/>
            <person name="Zhao H.B."/>
            <person name="Yang W.F."/>
            <person name="Wang G.Y."/>
            <person name="Li Y.H."/>
            <person name="Zhan D.L."/>
            <person name="Shen Y.T."/>
            <person name="Niu Q.F."/>
            <person name="Chang L."/>
            <person name="Qiu J."/>
            <person name="Zhao L."/>
            <person name="Xie H.B."/>
            <person name="Fu W.Y."/>
            <person name="Jin J."/>
            <person name="Li X.W."/>
            <person name="Jiao Y."/>
            <person name="Zhou C.C."/>
            <person name="Tu T."/>
            <person name="Chai C.Y."/>
            <person name="Gao J.L."/>
            <person name="Fan L.J."/>
            <person name="van de Weg E."/>
            <person name="Wang J.Y."/>
            <person name="Gao Z.S."/>
        </authorList>
    </citation>
    <scope>NUCLEOTIDE SEQUENCE [LARGE SCALE GENOMIC DNA]</scope>
    <source>
        <tissue evidence="6">Leaves</tissue>
    </source>
</reference>
<keyword evidence="7" id="KW-1185">Reference proteome</keyword>
<dbReference type="AlphaFoldDB" id="A0A6A1UQ78"/>
<evidence type="ECO:0000313" key="6">
    <source>
        <dbReference type="EMBL" id="KAB1202565.1"/>
    </source>
</evidence>
<feature type="region of interest" description="Disordered" evidence="3">
    <location>
        <begin position="132"/>
        <end position="167"/>
    </location>
</feature>
<keyword evidence="4" id="KW-0732">Signal</keyword>
<organism evidence="6 7">
    <name type="scientific">Morella rubra</name>
    <name type="common">Chinese bayberry</name>
    <dbReference type="NCBI Taxonomy" id="262757"/>
    <lineage>
        <taxon>Eukaryota</taxon>
        <taxon>Viridiplantae</taxon>
        <taxon>Streptophyta</taxon>
        <taxon>Embryophyta</taxon>
        <taxon>Tracheophyta</taxon>
        <taxon>Spermatophyta</taxon>
        <taxon>Magnoliopsida</taxon>
        <taxon>eudicotyledons</taxon>
        <taxon>Gunneridae</taxon>
        <taxon>Pentapetalae</taxon>
        <taxon>rosids</taxon>
        <taxon>fabids</taxon>
        <taxon>Fagales</taxon>
        <taxon>Myricaceae</taxon>
        <taxon>Morella</taxon>
    </lineage>
</organism>
<dbReference type="GO" id="GO:0000062">
    <property type="term" value="F:fatty-acyl-CoA binding"/>
    <property type="evidence" value="ECO:0007669"/>
    <property type="project" value="InterPro"/>
</dbReference>
<feature type="domain" description="ACB" evidence="5">
    <location>
        <begin position="222"/>
        <end position="279"/>
    </location>
</feature>
<dbReference type="InterPro" id="IPR035984">
    <property type="entry name" value="Acyl-CoA-binding_sf"/>
</dbReference>
<name>A0A6A1UQ78_9ROSI</name>
<dbReference type="GO" id="GO:0006631">
    <property type="term" value="P:fatty acid metabolic process"/>
    <property type="evidence" value="ECO:0007669"/>
    <property type="project" value="TreeGrafter"/>
</dbReference>
<keyword evidence="2" id="KW-0446">Lipid-binding</keyword>
<feature type="compositionally biased region" description="Basic and acidic residues" evidence="3">
    <location>
        <begin position="276"/>
        <end position="286"/>
    </location>
</feature>
<accession>A0A6A1UQ78</accession>
<dbReference type="Pfam" id="PF00887">
    <property type="entry name" value="ACBP"/>
    <property type="match status" value="1"/>
</dbReference>
<comment type="similarity">
    <text evidence="1">Belongs to the ACBP family.</text>
</comment>
<dbReference type="InterPro" id="IPR014352">
    <property type="entry name" value="FERM/acyl-CoA-bd_prot_sf"/>
</dbReference>
<feature type="signal peptide" evidence="4">
    <location>
        <begin position="1"/>
        <end position="30"/>
    </location>
</feature>
<evidence type="ECO:0000313" key="7">
    <source>
        <dbReference type="Proteomes" id="UP000516437"/>
    </source>
</evidence>
<dbReference type="Proteomes" id="UP000516437">
    <property type="component" value="Chromosome 8"/>
</dbReference>
<dbReference type="PANTHER" id="PTHR23310">
    <property type="entry name" value="ACYL-COA-BINDING PROTEIN, ACBP"/>
    <property type="match status" value="1"/>
</dbReference>
<dbReference type="OrthoDB" id="71307at2759"/>
<evidence type="ECO:0000256" key="4">
    <source>
        <dbReference type="SAM" id="SignalP"/>
    </source>
</evidence>
<dbReference type="SUPFAM" id="SSF47027">
    <property type="entry name" value="Acyl-CoA binding protein"/>
    <property type="match status" value="1"/>
</dbReference>
<evidence type="ECO:0000256" key="3">
    <source>
        <dbReference type="SAM" id="MobiDB-lite"/>
    </source>
</evidence>
<evidence type="ECO:0000259" key="5">
    <source>
        <dbReference type="Pfam" id="PF00887"/>
    </source>
</evidence>
<evidence type="ECO:0000256" key="2">
    <source>
        <dbReference type="ARBA" id="ARBA00023121"/>
    </source>
</evidence>
<sequence length="297" mass="32830">MELFQELFLTASLALLLSFLVAKLVSMALAGDACYHESRLKSGRNVGEGLTTMEELRFGERLTVPGYESERKVREVIEEASSGRRSMNLKAESVSTARGDPDFQASRTTLNWQKNYWREEIVGLAEKLSGETIEESGTVEKSLESRVNGESSTEKEVVPESEENSVNVEKGVERRMEVESAPEKEVVPESEELSRVVESEVREKVEEKEISYAKFILESAAAKFILESASGGKEGLLATAGVGSDVKMDLYGLHKIATEGPCRDPQPMSLKFSARTKWEPEHKTEAEGGDWTGGLKV</sequence>
<comment type="caution">
    <text evidence="6">The sequence shown here is derived from an EMBL/GenBank/DDBJ whole genome shotgun (WGS) entry which is preliminary data.</text>
</comment>
<dbReference type="InterPro" id="IPR000582">
    <property type="entry name" value="Acyl-CoA-binding_protein"/>
</dbReference>
<gene>
    <name evidence="6" type="ORF">CJ030_MR8G028991</name>
</gene>
<proteinExistence type="inferred from homology"/>